<feature type="signal peptide" evidence="12">
    <location>
        <begin position="1"/>
        <end position="21"/>
    </location>
</feature>
<feature type="domain" description="Sushi" evidence="14">
    <location>
        <begin position="1041"/>
        <end position="1099"/>
    </location>
</feature>
<feature type="disulfide bond" evidence="11">
    <location>
        <begin position="715"/>
        <end position="742"/>
    </location>
</feature>
<dbReference type="PANTHER" id="PTHR19325:SF567">
    <property type="entry name" value="SUSHI, VON WILLEBRAND FACTOR TYPE A, EGF AND PENTRAXIN DOMAIN-CONTAINING PROTEIN 1-LIKE"/>
    <property type="match status" value="1"/>
</dbReference>
<feature type="disulfide bond" evidence="11">
    <location>
        <begin position="1011"/>
        <end position="1038"/>
    </location>
</feature>
<dbReference type="Gene3D" id="2.60.120.290">
    <property type="entry name" value="Spermadhesin, CUB domain"/>
    <property type="match status" value="1"/>
</dbReference>
<keyword evidence="2" id="KW-0964">Secreted</keyword>
<feature type="domain" description="Sushi" evidence="14">
    <location>
        <begin position="23"/>
        <end position="92"/>
    </location>
</feature>
<feature type="domain" description="Sushi" evidence="14">
    <location>
        <begin position="215"/>
        <end position="273"/>
    </location>
</feature>
<dbReference type="Pfam" id="PF00084">
    <property type="entry name" value="Sushi"/>
    <property type="match status" value="20"/>
</dbReference>
<evidence type="ECO:0000256" key="9">
    <source>
        <dbReference type="ARBA" id="ARBA00023157"/>
    </source>
</evidence>
<dbReference type="PROSITE" id="PS50923">
    <property type="entry name" value="SUSHI"/>
    <property type="match status" value="21"/>
</dbReference>
<dbReference type="FunFam" id="2.10.70.10:FF:000064">
    <property type="entry name" value="Fibulin 7"/>
    <property type="match status" value="7"/>
</dbReference>
<evidence type="ECO:0000256" key="1">
    <source>
        <dbReference type="ARBA" id="ARBA00004613"/>
    </source>
</evidence>
<dbReference type="InterPro" id="IPR035976">
    <property type="entry name" value="Sushi/SCR/CCP_sf"/>
</dbReference>
<keyword evidence="7" id="KW-0106">Calcium</keyword>
<evidence type="ECO:0000256" key="6">
    <source>
        <dbReference type="ARBA" id="ARBA00022737"/>
    </source>
</evidence>
<feature type="domain" description="Sushi" evidence="14">
    <location>
        <begin position="333"/>
        <end position="391"/>
    </location>
</feature>
<sequence>MRSHVWIVVILILVHLSSIEGKGKCPKRYKKRGCRPLVIRNTVRSGCSRPFKCGDQCRYTCVPGCVRQRGATVRTCRHGRYWIGGKGLKCSCRPCSGPPVIRNANVIWGSGCSAPFKAGTTCSYQCDHGYRKVGGAETKMCVDGGWRGSRLDCDAVQCPTLTAPEFGSLTPPGPHSYPNLVTFTCDTGYVLTGDSDTTCQANGTWSNPVPTCTPVQCPARVAPANGAVTPTGAVSYPNGVTFTCNSGYTLNGASTPTCQADGTWSSPVPTCTPVQCPARAAPANGAVTPTGAVSYPNSVTFTCNSGYTLNGASTPTCQADGTWSHPVPTCIPVQCPARTAPANGAVTPTGAVSYPNGVIFTCNSGYTLNGASTPTCQADGTWSHPVPTCTPVQCPTLTPPTNGAVSPTGAVSYPNGATFTCNTGYRLNGQPTPTCQAAGTWSHPVPTCTPVQCPARAAPANGAVTPIGPVSYPNGVIFTCNSGYTLNGIPNPTCRADGTWSHPVPTCTPVQCPARAAPANGAVTPTGAVSYPNSVTFTCNSGYTLNGASTPTCQADGTWSHPVPTCTPVQCPTLTAPANGAVTPTGAVSYPNGVTFTCNSGYTLNGIPNPTCRADGTWSHPVPTCTPIQCPTLTAPSNGALSTGATSYQTVVTFTCNTGYALNGTATTTCQADGTWSNPVPTCTRRQCPALAAPAFGVLRPIGARSYQDTVTFECNPGYQLNGATSVTCQADGTWSNPVPTCSPRQCPARAAPANGAVTPTGAVSYPNGATFTCNTGYRLNGQPTPTCQAAGTWSHPVPTCTPVQCPARAAPANGTVSPTGAVSYPNGVTFTCNSGYALNGIPYPTCRDDGTWSHPVPTCTPVQCPARAAPANGAVTPTGAVSYPNGVTFSCNSGYVLNGVATPTCQADGTWSNPDPVCTPIAAIQCPTLTAPGNGALSTVATSYQTVVTFTCNSGYVLNGAAATTCQADGTWSNPVSTCTPIVCLPQTPPANGALSTTDRTYQTVVGFTCKPGYVRNGAVTTTCQADRTWSSPVPTCTPVQCPARTAPANGAVSPTGPISYTNGVTFTCNSGYVLNGASTPTCQADRTWSHPVPVCTPIIAIQCPALTAPANGALSTTATSYLTMITFICYPGYVLNGASVTTCQADGTWSSPVPTCTPPQCPPPPPPANGAVSGLIYPNTVTYSCNPGFQFNGVATSTCQADGTWSSPAPTCTPRPCPTVTVPTNGALRPLGPHAYPIVVNFTCNLGYELNGAADTACQANGTWSHPIPTCTISASLGVSSCENLTVFDSDSGSFASPSWPRQYPLSTNCTWQINVSPGKAVLLR</sequence>
<keyword evidence="15" id="KW-1185">Reference proteome</keyword>
<dbReference type="GeneID" id="109483322"/>
<dbReference type="SMART" id="SM00032">
    <property type="entry name" value="CCP"/>
    <property type="match status" value="21"/>
</dbReference>
<dbReference type="Gene3D" id="2.10.70.10">
    <property type="entry name" value="Complement Module, domain 1"/>
    <property type="match status" value="20"/>
</dbReference>
<evidence type="ECO:0000313" key="16">
    <source>
        <dbReference type="RefSeq" id="XP_019641870.1"/>
    </source>
</evidence>
<feature type="disulfide bond" evidence="11">
    <location>
        <begin position="1131"/>
        <end position="1158"/>
    </location>
</feature>
<feature type="domain" description="Sushi" evidence="14">
    <location>
        <begin position="1103"/>
        <end position="1160"/>
    </location>
</feature>
<evidence type="ECO:0000256" key="4">
    <source>
        <dbReference type="ARBA" id="ARBA00022659"/>
    </source>
</evidence>
<feature type="domain" description="Sushi" evidence="14">
    <location>
        <begin position="392"/>
        <end position="450"/>
    </location>
</feature>
<evidence type="ECO:0000313" key="15">
    <source>
        <dbReference type="Proteomes" id="UP000515135"/>
    </source>
</evidence>
<evidence type="ECO:0000256" key="2">
    <source>
        <dbReference type="ARBA" id="ARBA00022525"/>
    </source>
</evidence>
<dbReference type="RefSeq" id="XP_019641870.1">
    <property type="nucleotide sequence ID" value="XM_019786311.1"/>
</dbReference>
<dbReference type="Pfam" id="PF00431">
    <property type="entry name" value="CUB"/>
    <property type="match status" value="1"/>
</dbReference>
<feature type="domain" description="Sushi" evidence="14">
    <location>
        <begin position="1161"/>
        <end position="1216"/>
    </location>
</feature>
<evidence type="ECO:0000256" key="7">
    <source>
        <dbReference type="ARBA" id="ARBA00022837"/>
    </source>
</evidence>
<evidence type="ECO:0000256" key="10">
    <source>
        <dbReference type="ARBA" id="ARBA00023180"/>
    </source>
</evidence>
<dbReference type="InterPro" id="IPR000859">
    <property type="entry name" value="CUB_dom"/>
</dbReference>
<reference evidence="16" key="1">
    <citation type="submission" date="2025-08" db="UniProtKB">
        <authorList>
            <consortium name="RefSeq"/>
        </authorList>
    </citation>
    <scope>IDENTIFICATION</scope>
    <source>
        <tissue evidence="16">Gonad</tissue>
    </source>
</reference>
<feature type="disulfide bond" evidence="11">
    <location>
        <begin position="1187"/>
        <end position="1214"/>
    </location>
</feature>
<feature type="domain" description="CUB" evidence="13">
    <location>
        <begin position="1284"/>
        <end position="1327"/>
    </location>
</feature>
<evidence type="ECO:0000259" key="13">
    <source>
        <dbReference type="PROSITE" id="PS01180"/>
    </source>
</evidence>
<feature type="domain" description="Sushi" evidence="14">
    <location>
        <begin position="93"/>
        <end position="155"/>
    </location>
</feature>
<feature type="domain" description="Sushi" evidence="14">
    <location>
        <begin position="863"/>
        <end position="921"/>
    </location>
</feature>
<feature type="domain" description="Sushi" evidence="14">
    <location>
        <begin position="925"/>
        <end position="982"/>
    </location>
</feature>
<feature type="disulfide bond" evidence="11">
    <location>
        <begin position="656"/>
        <end position="683"/>
    </location>
</feature>
<feature type="domain" description="Sushi" evidence="14">
    <location>
        <begin position="1217"/>
        <end position="1275"/>
    </location>
</feature>
<feature type="disulfide bond" evidence="11">
    <location>
        <begin position="362"/>
        <end position="389"/>
    </location>
</feature>
<keyword evidence="5 12" id="KW-0732">Signal</keyword>
<dbReference type="PROSITE" id="PS01180">
    <property type="entry name" value="CUB"/>
    <property type="match status" value="1"/>
</dbReference>
<dbReference type="GO" id="GO:0007155">
    <property type="term" value="P:cell adhesion"/>
    <property type="evidence" value="ECO:0007669"/>
    <property type="project" value="UniProtKB-KW"/>
</dbReference>
<dbReference type="GO" id="GO:0005576">
    <property type="term" value="C:extracellular region"/>
    <property type="evidence" value="ECO:0007669"/>
    <property type="project" value="UniProtKB-SubCell"/>
</dbReference>
<feature type="disulfide bond" evidence="11">
    <location>
        <begin position="185"/>
        <end position="212"/>
    </location>
</feature>
<evidence type="ECO:0000256" key="8">
    <source>
        <dbReference type="ARBA" id="ARBA00022889"/>
    </source>
</evidence>
<evidence type="ECO:0000256" key="12">
    <source>
        <dbReference type="SAM" id="SignalP"/>
    </source>
</evidence>
<dbReference type="Proteomes" id="UP000515135">
    <property type="component" value="Unplaced"/>
</dbReference>
<evidence type="ECO:0000256" key="11">
    <source>
        <dbReference type="PROSITE-ProRule" id="PRU00302"/>
    </source>
</evidence>
<protein>
    <submittedName>
        <fullName evidence="16">Sushi, von Willebrand factor type A, EGF and pentraxin domain-containing protein 1-like</fullName>
    </submittedName>
</protein>
<keyword evidence="10" id="KW-0325">Glycoprotein</keyword>
<keyword evidence="8" id="KW-0130">Cell adhesion</keyword>
<feature type="domain" description="Sushi" evidence="14">
    <location>
        <begin position="274"/>
        <end position="332"/>
    </location>
</feature>
<feature type="disulfide bond" evidence="11">
    <location>
        <begin position="833"/>
        <end position="860"/>
    </location>
</feature>
<evidence type="ECO:0000256" key="5">
    <source>
        <dbReference type="ARBA" id="ARBA00022729"/>
    </source>
</evidence>
<feature type="disulfide bond" evidence="11">
    <location>
        <begin position="539"/>
        <end position="566"/>
    </location>
</feature>
<feature type="domain" description="Sushi" evidence="14">
    <location>
        <begin position="510"/>
        <end position="568"/>
    </location>
</feature>
<feature type="domain" description="Sushi" evidence="14">
    <location>
        <begin position="451"/>
        <end position="509"/>
    </location>
</feature>
<feature type="domain" description="Sushi" evidence="14">
    <location>
        <begin position="156"/>
        <end position="214"/>
    </location>
</feature>
<dbReference type="InterPro" id="IPR035914">
    <property type="entry name" value="Sperma_CUB_dom_sf"/>
</dbReference>
<accession>A0A6P4ZKY5</accession>
<feature type="disulfide bond" evidence="11">
    <location>
        <begin position="303"/>
        <end position="330"/>
    </location>
</feature>
<feature type="domain" description="Sushi" evidence="14">
    <location>
        <begin position="745"/>
        <end position="803"/>
    </location>
</feature>
<feature type="domain" description="Sushi" evidence="14">
    <location>
        <begin position="628"/>
        <end position="685"/>
    </location>
</feature>
<feature type="disulfide bond" evidence="11">
    <location>
        <begin position="1070"/>
        <end position="1097"/>
    </location>
</feature>
<feature type="domain" description="Sushi" evidence="14">
    <location>
        <begin position="686"/>
        <end position="744"/>
    </location>
</feature>
<comment type="subcellular location">
    <subcellularLocation>
        <location evidence="1">Secreted</location>
    </subcellularLocation>
</comment>
<comment type="caution">
    <text evidence="11">Lacks conserved residue(s) required for the propagation of feature annotation.</text>
</comment>
<evidence type="ECO:0000259" key="14">
    <source>
        <dbReference type="PROSITE" id="PS50923"/>
    </source>
</evidence>
<name>A0A6P4ZKY5_BRABE</name>
<dbReference type="CDD" id="cd00033">
    <property type="entry name" value="CCP"/>
    <property type="match status" value="20"/>
</dbReference>
<feature type="disulfide bond" evidence="11">
    <location>
        <begin position="126"/>
        <end position="153"/>
    </location>
</feature>
<dbReference type="InterPro" id="IPR000436">
    <property type="entry name" value="Sushi_SCR_CCP_dom"/>
</dbReference>
<dbReference type="SUPFAM" id="SSF57535">
    <property type="entry name" value="Complement control module/SCR domain"/>
    <property type="match status" value="20"/>
</dbReference>
<feature type="disulfide bond" evidence="11">
    <location>
        <begin position="1246"/>
        <end position="1273"/>
    </location>
</feature>
<evidence type="ECO:0000256" key="3">
    <source>
        <dbReference type="ARBA" id="ARBA00022536"/>
    </source>
</evidence>
<dbReference type="SUPFAM" id="SSF49854">
    <property type="entry name" value="Spermadhesin, CUB domain"/>
    <property type="match status" value="1"/>
</dbReference>
<organism evidence="15 16">
    <name type="scientific">Branchiostoma belcheri</name>
    <name type="common">Amphioxus</name>
    <dbReference type="NCBI Taxonomy" id="7741"/>
    <lineage>
        <taxon>Eukaryota</taxon>
        <taxon>Metazoa</taxon>
        <taxon>Chordata</taxon>
        <taxon>Cephalochordata</taxon>
        <taxon>Leptocardii</taxon>
        <taxon>Amphioxiformes</taxon>
        <taxon>Branchiostomatidae</taxon>
        <taxon>Branchiostoma</taxon>
    </lineage>
</organism>
<gene>
    <name evidence="16" type="primary">LOC109483322</name>
</gene>
<feature type="domain" description="Sushi" evidence="14">
    <location>
        <begin position="983"/>
        <end position="1040"/>
    </location>
</feature>
<dbReference type="CDD" id="cd00041">
    <property type="entry name" value="CUB"/>
    <property type="match status" value="1"/>
</dbReference>
<dbReference type="InterPro" id="IPR050350">
    <property type="entry name" value="Compl-Cell_Adhes-Reg"/>
</dbReference>
<dbReference type="KEGG" id="bbel:109483322"/>
<keyword evidence="9 11" id="KW-1015">Disulfide bond</keyword>
<feature type="disulfide bond" evidence="11">
    <location>
        <begin position="774"/>
        <end position="801"/>
    </location>
</feature>
<keyword evidence="4 11" id="KW-0768">Sushi</keyword>
<feature type="disulfide bond" evidence="11">
    <location>
        <begin position="244"/>
        <end position="271"/>
    </location>
</feature>
<feature type="disulfide bond" evidence="11">
    <location>
        <begin position="953"/>
        <end position="980"/>
    </location>
</feature>
<feature type="disulfide bond" evidence="11">
    <location>
        <begin position="480"/>
        <end position="507"/>
    </location>
</feature>
<dbReference type="OrthoDB" id="406096at2759"/>
<feature type="domain" description="Sushi" evidence="14">
    <location>
        <begin position="569"/>
        <end position="627"/>
    </location>
</feature>
<keyword evidence="6" id="KW-0677">Repeat</keyword>
<feature type="domain" description="Sushi" evidence="14">
    <location>
        <begin position="804"/>
        <end position="862"/>
    </location>
</feature>
<keyword evidence="3" id="KW-0245">EGF-like domain</keyword>
<proteinExistence type="predicted"/>
<dbReference type="PANTHER" id="PTHR19325">
    <property type="entry name" value="COMPLEMENT COMPONENT-RELATED SUSHI DOMAIN-CONTAINING"/>
    <property type="match status" value="1"/>
</dbReference>
<feature type="disulfide bond" evidence="11">
    <location>
        <begin position="421"/>
        <end position="448"/>
    </location>
</feature>
<feature type="chain" id="PRO_5028131372" evidence="12">
    <location>
        <begin position="22"/>
        <end position="1327"/>
    </location>
</feature>
<feature type="disulfide bond" evidence="11">
    <location>
        <begin position="892"/>
        <end position="919"/>
    </location>
</feature>
<feature type="disulfide bond" evidence="11">
    <location>
        <begin position="598"/>
        <end position="625"/>
    </location>
</feature>